<dbReference type="GO" id="GO:0042555">
    <property type="term" value="C:MCM complex"/>
    <property type="evidence" value="ECO:0007669"/>
    <property type="project" value="TreeGrafter"/>
</dbReference>
<comment type="similarity">
    <text evidence="2">Belongs to the MCM family.</text>
</comment>
<dbReference type="Pfam" id="PF17207">
    <property type="entry name" value="MCM_OB"/>
    <property type="match status" value="1"/>
</dbReference>
<dbReference type="GO" id="GO:0017116">
    <property type="term" value="F:single-stranded DNA helicase activity"/>
    <property type="evidence" value="ECO:0007669"/>
    <property type="project" value="TreeGrafter"/>
</dbReference>
<dbReference type="Proteomes" id="UP001152795">
    <property type="component" value="Unassembled WGS sequence"/>
</dbReference>
<dbReference type="SUPFAM" id="SSF50249">
    <property type="entry name" value="Nucleic acid-binding proteins"/>
    <property type="match status" value="1"/>
</dbReference>
<feature type="domain" description="MCM9 N-terminal" evidence="9">
    <location>
        <begin position="11"/>
        <end position="111"/>
    </location>
</feature>
<organism evidence="10 11">
    <name type="scientific">Paramuricea clavata</name>
    <name type="common">Red gorgonian</name>
    <name type="synonym">Violescent sea-whip</name>
    <dbReference type="NCBI Taxonomy" id="317549"/>
    <lineage>
        <taxon>Eukaryota</taxon>
        <taxon>Metazoa</taxon>
        <taxon>Cnidaria</taxon>
        <taxon>Anthozoa</taxon>
        <taxon>Octocorallia</taxon>
        <taxon>Malacalcyonacea</taxon>
        <taxon>Plexauridae</taxon>
        <taxon>Paramuricea</taxon>
    </lineage>
</organism>
<comment type="subcellular location">
    <subcellularLocation>
        <location evidence="1">Nucleus</location>
    </subcellularLocation>
</comment>
<dbReference type="PANTHER" id="PTHR11630:SF48">
    <property type="entry name" value="DNA HELICASE MCM9"/>
    <property type="match status" value="1"/>
</dbReference>
<dbReference type="EMBL" id="CACRXK020033009">
    <property type="protein sequence ID" value="CAB4043732.1"/>
    <property type="molecule type" value="Genomic_DNA"/>
</dbReference>
<dbReference type="GO" id="GO:0005524">
    <property type="term" value="F:ATP binding"/>
    <property type="evidence" value="ECO:0007669"/>
    <property type="project" value="InterPro"/>
</dbReference>
<protein>
    <recommendedName>
        <fullName evidence="3">DNA helicase</fullName>
        <ecNumber evidence="3">3.6.4.12</ecNumber>
    </recommendedName>
</protein>
<evidence type="ECO:0000313" key="11">
    <source>
        <dbReference type="Proteomes" id="UP001152795"/>
    </source>
</evidence>
<dbReference type="EC" id="3.6.4.12" evidence="3"/>
<dbReference type="GO" id="GO:0003697">
    <property type="term" value="F:single-stranded DNA binding"/>
    <property type="evidence" value="ECO:0007669"/>
    <property type="project" value="TreeGrafter"/>
</dbReference>
<comment type="catalytic activity">
    <reaction evidence="7">
        <text>ATP + H2O = ADP + phosphate + H(+)</text>
        <dbReference type="Rhea" id="RHEA:13065"/>
        <dbReference type="ChEBI" id="CHEBI:15377"/>
        <dbReference type="ChEBI" id="CHEBI:15378"/>
        <dbReference type="ChEBI" id="CHEBI:30616"/>
        <dbReference type="ChEBI" id="CHEBI:43474"/>
        <dbReference type="ChEBI" id="CHEBI:456216"/>
        <dbReference type="EC" id="3.6.4.12"/>
    </reaction>
</comment>
<evidence type="ECO:0000259" key="8">
    <source>
        <dbReference type="Pfam" id="PF17207"/>
    </source>
</evidence>
<evidence type="ECO:0000256" key="6">
    <source>
        <dbReference type="ARBA" id="ARBA00023242"/>
    </source>
</evidence>
<dbReference type="GO" id="GO:0016787">
    <property type="term" value="F:hydrolase activity"/>
    <property type="evidence" value="ECO:0007669"/>
    <property type="project" value="UniProtKB-KW"/>
</dbReference>
<dbReference type="GO" id="GO:0000724">
    <property type="term" value="P:double-strand break repair via homologous recombination"/>
    <property type="evidence" value="ECO:0007669"/>
    <property type="project" value="TreeGrafter"/>
</dbReference>
<dbReference type="AlphaFoldDB" id="A0A6S7LT55"/>
<dbReference type="Gene3D" id="3.30.1640.10">
    <property type="entry name" value="mini-chromosome maintenance (MCM) complex, chain A, domain 1"/>
    <property type="match status" value="1"/>
</dbReference>
<dbReference type="GO" id="GO:0005634">
    <property type="term" value="C:nucleus"/>
    <property type="evidence" value="ECO:0007669"/>
    <property type="project" value="UniProtKB-SubCell"/>
</dbReference>
<keyword evidence="5" id="KW-0547">Nucleotide-binding</keyword>
<dbReference type="InterPro" id="IPR031327">
    <property type="entry name" value="MCM"/>
</dbReference>
<dbReference type="Pfam" id="PF26066">
    <property type="entry name" value="MCM9_N"/>
    <property type="match status" value="1"/>
</dbReference>
<evidence type="ECO:0000256" key="3">
    <source>
        <dbReference type="ARBA" id="ARBA00012551"/>
    </source>
</evidence>
<reference evidence="10" key="1">
    <citation type="submission" date="2020-04" db="EMBL/GenBank/DDBJ databases">
        <authorList>
            <person name="Alioto T."/>
            <person name="Alioto T."/>
            <person name="Gomez Garrido J."/>
        </authorList>
    </citation>
    <scope>NUCLEOTIDE SEQUENCE</scope>
    <source>
        <strain evidence="10">A484AB</strain>
    </source>
</reference>
<evidence type="ECO:0000259" key="9">
    <source>
        <dbReference type="Pfam" id="PF26066"/>
    </source>
</evidence>
<evidence type="ECO:0000256" key="7">
    <source>
        <dbReference type="ARBA" id="ARBA00047995"/>
    </source>
</evidence>
<accession>A0A6S7LT55</accession>
<keyword evidence="11" id="KW-1185">Reference proteome</keyword>
<name>A0A6S7LT55_PARCT</name>
<keyword evidence="5" id="KW-0347">Helicase</keyword>
<dbReference type="InterPro" id="IPR058768">
    <property type="entry name" value="MCM9_N"/>
</dbReference>
<gene>
    <name evidence="10" type="ORF">PACLA_8A088279</name>
</gene>
<comment type="caution">
    <text evidence="10">The sequence shown here is derived from an EMBL/GenBank/DDBJ whole genome shotgun (WGS) entry which is preliminary data.</text>
</comment>
<feature type="non-terminal residue" evidence="10">
    <location>
        <position position="1"/>
    </location>
</feature>
<dbReference type="PANTHER" id="PTHR11630">
    <property type="entry name" value="DNA REPLICATION LICENSING FACTOR MCM FAMILY MEMBER"/>
    <property type="match status" value="1"/>
</dbReference>
<evidence type="ECO:0000256" key="4">
    <source>
        <dbReference type="ARBA" id="ARBA00022801"/>
    </source>
</evidence>
<evidence type="ECO:0000256" key="1">
    <source>
        <dbReference type="ARBA" id="ARBA00004123"/>
    </source>
</evidence>
<keyword evidence="4" id="KW-0378">Hydrolase</keyword>
<evidence type="ECO:0000256" key="2">
    <source>
        <dbReference type="ARBA" id="ARBA00008010"/>
    </source>
</evidence>
<evidence type="ECO:0000313" key="10">
    <source>
        <dbReference type="EMBL" id="CAB4043732.1"/>
    </source>
</evidence>
<dbReference type="InterPro" id="IPR033762">
    <property type="entry name" value="MCM_OB"/>
</dbReference>
<dbReference type="OrthoDB" id="271325at2759"/>
<evidence type="ECO:0000256" key="5">
    <source>
        <dbReference type="ARBA" id="ARBA00022806"/>
    </source>
</evidence>
<proteinExistence type="inferred from homology"/>
<keyword evidence="6" id="KW-0539">Nucleus</keyword>
<sequence length="196" mass="22302">MAVQRQGNLNDEETQCYAVFQSFLDEKHEREMAGILLYEDADACYSVVVNSLELFDSNIEVSQLLISNPRKMLPVCHQALRECLRLLYEEHRLVGSMKLKKNAFVRLSNLPTCPELTRKTIPRSSDIGRLLAFTGTVTRVTSAKLVEWEKEFMCMKCRFVFKVTGDFEKSYAVNKPTHCPAPDGCSSIKFSCLSES</sequence>
<dbReference type="InterPro" id="IPR012340">
    <property type="entry name" value="NA-bd_OB-fold"/>
</dbReference>
<keyword evidence="5" id="KW-0067">ATP-binding</keyword>
<feature type="domain" description="MCM OB" evidence="8">
    <location>
        <begin position="123"/>
        <end position="186"/>
    </location>
</feature>